<organism evidence="2 3">
    <name type="scientific">Mesorhizobium intechi</name>
    <dbReference type="NCBI Taxonomy" id="537601"/>
    <lineage>
        <taxon>Bacteria</taxon>
        <taxon>Pseudomonadati</taxon>
        <taxon>Pseudomonadota</taxon>
        <taxon>Alphaproteobacteria</taxon>
        <taxon>Hyphomicrobiales</taxon>
        <taxon>Phyllobacteriaceae</taxon>
        <taxon>Mesorhizobium</taxon>
    </lineage>
</organism>
<sequence length="65" mass="7225">MEVMELGGADIGDLDMRSIEHGRVAVQNDRPIGEQDCREQERYGATVPLRAKRDPKRGVSGETDI</sequence>
<evidence type="ECO:0000313" key="2">
    <source>
        <dbReference type="EMBL" id="TSE13482.1"/>
    </source>
</evidence>
<keyword evidence="3" id="KW-1185">Reference proteome</keyword>
<name>A0A8T9AZS5_9HYPH</name>
<feature type="region of interest" description="Disordered" evidence="1">
    <location>
        <begin position="25"/>
        <end position="65"/>
    </location>
</feature>
<dbReference type="Proteomes" id="UP000235507">
    <property type="component" value="Unassembled WGS sequence"/>
</dbReference>
<gene>
    <name evidence="2" type="ORF">C1D09_003605</name>
</gene>
<dbReference type="AlphaFoldDB" id="A0A8T9AZS5"/>
<feature type="compositionally biased region" description="Basic and acidic residues" evidence="1">
    <location>
        <begin position="31"/>
        <end position="42"/>
    </location>
</feature>
<proteinExistence type="predicted"/>
<dbReference type="RefSeq" id="WP_143973032.1">
    <property type="nucleotide sequence ID" value="NZ_PNOT02000042.1"/>
</dbReference>
<comment type="caution">
    <text evidence="2">The sequence shown here is derived from an EMBL/GenBank/DDBJ whole genome shotgun (WGS) entry which is preliminary data.</text>
</comment>
<accession>A0A8T9AZS5</accession>
<protein>
    <submittedName>
        <fullName evidence="2">Uncharacterized protein</fullName>
    </submittedName>
</protein>
<dbReference type="EMBL" id="PNOT02000042">
    <property type="protein sequence ID" value="TSE13482.1"/>
    <property type="molecule type" value="Genomic_DNA"/>
</dbReference>
<reference evidence="2" key="1">
    <citation type="submission" date="2019-07" db="EMBL/GenBank/DDBJ databases">
        <title>Mesorhizobum intechiensis sp. nov. isolated from nodules of Lotus tenuis growing in lowlands of the Flooding Pampa, Argentina.</title>
        <authorList>
            <person name="Estrella M.J."/>
            <person name="Torres Tejerizo G.A."/>
            <person name="Cumpa Velazquez L.M."/>
            <person name="Fontana F."/>
            <person name="Hansen L."/>
            <person name="Pistorio M."/>
            <person name="Sannazzaro A.I."/>
        </authorList>
    </citation>
    <scope>NUCLEOTIDE SEQUENCE</scope>
    <source>
        <strain evidence="2">BD68</strain>
    </source>
</reference>
<evidence type="ECO:0000313" key="3">
    <source>
        <dbReference type="Proteomes" id="UP000235507"/>
    </source>
</evidence>
<evidence type="ECO:0000256" key="1">
    <source>
        <dbReference type="SAM" id="MobiDB-lite"/>
    </source>
</evidence>